<dbReference type="InterPro" id="IPR021109">
    <property type="entry name" value="Peptidase_aspartic_dom_sf"/>
</dbReference>
<reference evidence="1" key="1">
    <citation type="submission" date="2020-06" db="EMBL/GenBank/DDBJ databases">
        <authorList>
            <person name="Li T."/>
            <person name="Hu X."/>
            <person name="Zhang T."/>
            <person name="Song X."/>
            <person name="Zhang H."/>
            <person name="Dai N."/>
            <person name="Sheng W."/>
            <person name="Hou X."/>
            <person name="Wei L."/>
        </authorList>
    </citation>
    <scope>NUCLEOTIDE SEQUENCE</scope>
    <source>
        <strain evidence="1">K16</strain>
        <tissue evidence="1">Leaf</tissue>
    </source>
</reference>
<dbReference type="Proteomes" id="UP001289374">
    <property type="component" value="Unassembled WGS sequence"/>
</dbReference>
<evidence type="ECO:0000313" key="2">
    <source>
        <dbReference type="Proteomes" id="UP001289374"/>
    </source>
</evidence>
<name>A0AAE2BR55_9LAMI</name>
<evidence type="ECO:0000313" key="1">
    <source>
        <dbReference type="EMBL" id="KAK4394460.1"/>
    </source>
</evidence>
<accession>A0AAE2BR55</accession>
<sequence length="186" mass="20811">MTVSLNALNGNTDSNTFIVKGKTYGREVQILIDGGSTHCFLDETTTSELGCQLEQTTPMVVSVAKFSLLYCPTFTWEIQGKLFSYPMRTSTLRGVTWSLGVTSNIVAYDYNSMTVSVSQNGKNWELQAFTQQLELHLISAKSMSRFVNEEVYGFIDSYADLFRDPLSHEAHSAMRRKGHRVASSPQ</sequence>
<dbReference type="EMBL" id="JACGWL010000009">
    <property type="protein sequence ID" value="KAK4394460.1"/>
    <property type="molecule type" value="Genomic_DNA"/>
</dbReference>
<dbReference type="Gene3D" id="2.40.70.10">
    <property type="entry name" value="Acid Proteases"/>
    <property type="match status" value="1"/>
</dbReference>
<organism evidence="1 2">
    <name type="scientific">Sesamum angolense</name>
    <dbReference type="NCBI Taxonomy" id="2727404"/>
    <lineage>
        <taxon>Eukaryota</taxon>
        <taxon>Viridiplantae</taxon>
        <taxon>Streptophyta</taxon>
        <taxon>Embryophyta</taxon>
        <taxon>Tracheophyta</taxon>
        <taxon>Spermatophyta</taxon>
        <taxon>Magnoliopsida</taxon>
        <taxon>eudicotyledons</taxon>
        <taxon>Gunneridae</taxon>
        <taxon>Pentapetalae</taxon>
        <taxon>asterids</taxon>
        <taxon>lamiids</taxon>
        <taxon>Lamiales</taxon>
        <taxon>Pedaliaceae</taxon>
        <taxon>Sesamum</taxon>
    </lineage>
</organism>
<proteinExistence type="predicted"/>
<keyword evidence="2" id="KW-1185">Reference proteome</keyword>
<comment type="caution">
    <text evidence="1">The sequence shown here is derived from an EMBL/GenBank/DDBJ whole genome shotgun (WGS) entry which is preliminary data.</text>
</comment>
<protein>
    <submittedName>
        <fullName evidence="1">Uncharacterized protein</fullName>
    </submittedName>
</protein>
<gene>
    <name evidence="1" type="ORF">Sango_1600300</name>
</gene>
<reference evidence="1" key="2">
    <citation type="journal article" date="2024" name="Plant">
        <title>Genomic evolution and insights into agronomic trait innovations of Sesamum species.</title>
        <authorList>
            <person name="Miao H."/>
            <person name="Wang L."/>
            <person name="Qu L."/>
            <person name="Liu H."/>
            <person name="Sun Y."/>
            <person name="Le M."/>
            <person name="Wang Q."/>
            <person name="Wei S."/>
            <person name="Zheng Y."/>
            <person name="Lin W."/>
            <person name="Duan Y."/>
            <person name="Cao H."/>
            <person name="Xiong S."/>
            <person name="Wang X."/>
            <person name="Wei L."/>
            <person name="Li C."/>
            <person name="Ma Q."/>
            <person name="Ju M."/>
            <person name="Zhao R."/>
            <person name="Li G."/>
            <person name="Mu C."/>
            <person name="Tian Q."/>
            <person name="Mei H."/>
            <person name="Zhang T."/>
            <person name="Gao T."/>
            <person name="Zhang H."/>
        </authorList>
    </citation>
    <scope>NUCLEOTIDE SEQUENCE</scope>
    <source>
        <strain evidence="1">K16</strain>
    </source>
</reference>
<dbReference type="AlphaFoldDB" id="A0AAE2BR55"/>
<dbReference type="CDD" id="cd00303">
    <property type="entry name" value="retropepsin_like"/>
    <property type="match status" value="1"/>
</dbReference>